<evidence type="ECO:0000313" key="9">
    <source>
        <dbReference type="Proteomes" id="UP000095284"/>
    </source>
</evidence>
<dbReference type="GO" id="GO:0022857">
    <property type="term" value="F:transmembrane transporter activity"/>
    <property type="evidence" value="ECO:0007669"/>
    <property type="project" value="InterPro"/>
</dbReference>
<evidence type="ECO:0000313" key="11">
    <source>
        <dbReference type="WBParaSite" id="BXY_0555100.1"/>
    </source>
</evidence>
<dbReference type="EMBL" id="CAJFCV020000005">
    <property type="protein sequence ID" value="CAG9125147.1"/>
    <property type="molecule type" value="Genomic_DNA"/>
</dbReference>
<dbReference type="Proteomes" id="UP000582659">
    <property type="component" value="Unassembled WGS sequence"/>
</dbReference>
<dbReference type="EMBL" id="CAJFDI010000005">
    <property type="protein sequence ID" value="CAD5232538.1"/>
    <property type="molecule type" value="Genomic_DNA"/>
</dbReference>
<evidence type="ECO:0000313" key="8">
    <source>
        <dbReference type="EMBL" id="CAG9125147.1"/>
    </source>
</evidence>
<keyword evidence="3 5" id="KW-1133">Transmembrane helix</keyword>
<dbReference type="Proteomes" id="UP000659654">
    <property type="component" value="Unassembled WGS sequence"/>
</dbReference>
<protein>
    <submittedName>
        <fullName evidence="7">(pine wood nematode) hypothetical protein</fullName>
    </submittedName>
    <submittedName>
        <fullName evidence="11">MFS domain-containing protein</fullName>
    </submittedName>
</protein>
<evidence type="ECO:0000313" key="10">
    <source>
        <dbReference type="Proteomes" id="UP000659654"/>
    </source>
</evidence>
<name>A0A1I7RXT4_BURXY</name>
<reference evidence="8" key="2">
    <citation type="submission" date="2020-08" db="EMBL/GenBank/DDBJ databases">
        <authorList>
            <person name="Kikuchi T."/>
        </authorList>
    </citation>
    <scope>NUCLEOTIDE SEQUENCE</scope>
    <source>
        <strain evidence="7">Ka4C1</strain>
    </source>
</reference>
<feature type="transmembrane region" description="Helical" evidence="5">
    <location>
        <begin position="44"/>
        <end position="65"/>
    </location>
</feature>
<evidence type="ECO:0000256" key="2">
    <source>
        <dbReference type="ARBA" id="ARBA00022692"/>
    </source>
</evidence>
<feature type="transmembrane region" description="Helical" evidence="5">
    <location>
        <begin position="339"/>
        <end position="360"/>
    </location>
</feature>
<dbReference type="PROSITE" id="PS50850">
    <property type="entry name" value="MFS"/>
    <property type="match status" value="1"/>
</dbReference>
<comment type="subcellular location">
    <subcellularLocation>
        <location evidence="1">Membrane</location>
        <topology evidence="1">Multi-pass membrane protein</topology>
    </subcellularLocation>
</comment>
<sequence>MEKEPKNEENEELFTEKEGEIVEKGATELSSDAVLSSYGDRNPYQLWVFFAMAMCWCYIAPAGLLGPFAIGDMCINATTCNITVGSVIEEFNLVGDNAYAAEMAMTIPSLGNMIGSTILSHVSDVKGRRPVLLICIVGFGIFDLFSAFSPNIYVLSFLWMMRGVFSSGLGTINWVLAYESASMGLRPLFSLIFGITWVVGYVAVPPLCYYIRYWRHQLLFTAIPPLSSAAVYYFTVPESFHLCVVKGRTAEVKRWYQRMNTFSRFKRETGEVQKLIEQHQEHKVKGNEAEVVTKGLISGIMHNRLIQLYIVVFAYTWATDSFVYSGLHIISTSLAGNKYWNFALGGLIEIPSYLVCPYLLETVGRRAFGASTHLLTFIAFMATVFIDNAMASFVCWLIGKFAISCAFTAIFVYASEVFPTIYRSGCLGICMFISCFGGIAAGAVRSMNAISPHLPNVIFALASLLAAALTMLLPETKGKELPDNTEEMERFFGRKKCVKK</sequence>
<feature type="transmembrane region" description="Helical" evidence="5">
    <location>
        <begin position="218"/>
        <end position="236"/>
    </location>
</feature>
<organism evidence="9 11">
    <name type="scientific">Bursaphelenchus xylophilus</name>
    <name type="common">Pinewood nematode worm</name>
    <name type="synonym">Aphelenchoides xylophilus</name>
    <dbReference type="NCBI Taxonomy" id="6326"/>
    <lineage>
        <taxon>Eukaryota</taxon>
        <taxon>Metazoa</taxon>
        <taxon>Ecdysozoa</taxon>
        <taxon>Nematoda</taxon>
        <taxon>Chromadorea</taxon>
        <taxon>Rhabditida</taxon>
        <taxon>Tylenchina</taxon>
        <taxon>Tylenchomorpha</taxon>
        <taxon>Aphelenchoidea</taxon>
        <taxon>Aphelenchoididae</taxon>
        <taxon>Bursaphelenchus</taxon>
    </lineage>
</organism>
<feature type="transmembrane region" description="Helical" evidence="5">
    <location>
        <begin position="426"/>
        <end position="444"/>
    </location>
</feature>
<dbReference type="GO" id="GO:0016020">
    <property type="term" value="C:membrane"/>
    <property type="evidence" value="ECO:0007669"/>
    <property type="project" value="UniProtKB-SubCell"/>
</dbReference>
<dbReference type="InterPro" id="IPR036259">
    <property type="entry name" value="MFS_trans_sf"/>
</dbReference>
<feature type="transmembrane region" description="Helical" evidence="5">
    <location>
        <begin position="391"/>
        <end position="414"/>
    </location>
</feature>
<proteinExistence type="predicted"/>
<evidence type="ECO:0000256" key="4">
    <source>
        <dbReference type="ARBA" id="ARBA00023136"/>
    </source>
</evidence>
<feature type="transmembrane region" description="Helical" evidence="5">
    <location>
        <begin position="367"/>
        <end position="385"/>
    </location>
</feature>
<dbReference type="Gene3D" id="1.20.1250.20">
    <property type="entry name" value="MFS general substrate transporter like domains"/>
    <property type="match status" value="1"/>
</dbReference>
<dbReference type="eggNOG" id="KOG0255">
    <property type="taxonomic scope" value="Eukaryota"/>
</dbReference>
<dbReference type="InterPro" id="IPR020846">
    <property type="entry name" value="MFS_dom"/>
</dbReference>
<dbReference type="InterPro" id="IPR011701">
    <property type="entry name" value="MFS"/>
</dbReference>
<evidence type="ECO:0000256" key="5">
    <source>
        <dbReference type="SAM" id="Phobius"/>
    </source>
</evidence>
<reference evidence="11" key="1">
    <citation type="submission" date="2016-11" db="UniProtKB">
        <authorList>
            <consortium name="WormBaseParasite"/>
        </authorList>
    </citation>
    <scope>IDENTIFICATION</scope>
</reference>
<feature type="domain" description="Major facilitator superfamily (MFS) profile" evidence="6">
    <location>
        <begin position="55"/>
        <end position="478"/>
    </location>
</feature>
<feature type="transmembrane region" description="Helical" evidence="5">
    <location>
        <begin position="308"/>
        <end position="327"/>
    </location>
</feature>
<accession>A0A1I7RXT4</accession>
<dbReference type="Pfam" id="PF07690">
    <property type="entry name" value="MFS_1"/>
    <property type="match status" value="1"/>
</dbReference>
<evidence type="ECO:0000256" key="3">
    <source>
        <dbReference type="ARBA" id="ARBA00022989"/>
    </source>
</evidence>
<feature type="transmembrane region" description="Helical" evidence="5">
    <location>
        <begin position="188"/>
        <end position="212"/>
    </location>
</feature>
<dbReference type="AlphaFoldDB" id="A0A1I7RXT4"/>
<dbReference type="PANTHER" id="PTHR24064">
    <property type="entry name" value="SOLUTE CARRIER FAMILY 22 MEMBER"/>
    <property type="match status" value="1"/>
</dbReference>
<gene>
    <name evidence="7" type="ORF">BXYJ_LOCUS12629</name>
</gene>
<keyword evidence="4 5" id="KW-0472">Membrane</keyword>
<evidence type="ECO:0000256" key="1">
    <source>
        <dbReference type="ARBA" id="ARBA00004141"/>
    </source>
</evidence>
<feature type="transmembrane region" description="Helical" evidence="5">
    <location>
        <begin position="131"/>
        <end position="148"/>
    </location>
</feature>
<dbReference type="WBParaSite" id="BXY_0555100.1">
    <property type="protein sequence ID" value="BXY_0555100.1"/>
    <property type="gene ID" value="BXY_0555100"/>
</dbReference>
<keyword evidence="10" id="KW-1185">Reference proteome</keyword>
<evidence type="ECO:0000313" key="7">
    <source>
        <dbReference type="EMBL" id="CAD5232538.1"/>
    </source>
</evidence>
<dbReference type="SUPFAM" id="SSF103473">
    <property type="entry name" value="MFS general substrate transporter"/>
    <property type="match status" value="1"/>
</dbReference>
<dbReference type="OrthoDB" id="5296287at2759"/>
<dbReference type="Proteomes" id="UP000095284">
    <property type="component" value="Unplaced"/>
</dbReference>
<keyword evidence="2 5" id="KW-0812">Transmembrane</keyword>
<feature type="transmembrane region" description="Helical" evidence="5">
    <location>
        <begin position="456"/>
        <end position="473"/>
    </location>
</feature>
<evidence type="ECO:0000259" key="6">
    <source>
        <dbReference type="PROSITE" id="PS50850"/>
    </source>
</evidence>
<dbReference type="SMR" id="A0A1I7RXT4"/>